<comment type="caution">
    <text evidence="2">The sequence shown here is derived from an EMBL/GenBank/DDBJ whole genome shotgun (WGS) entry which is preliminary data.</text>
</comment>
<protein>
    <submittedName>
        <fullName evidence="2">Uncharacterized protein</fullName>
    </submittedName>
</protein>
<dbReference type="Proteomes" id="UP001206925">
    <property type="component" value="Unassembled WGS sequence"/>
</dbReference>
<name>A0AAD5GF64_AMBAR</name>
<reference evidence="2" key="1">
    <citation type="submission" date="2022-06" db="EMBL/GenBank/DDBJ databases">
        <title>Uncovering the hologenomic basis of an extraordinary plant invasion.</title>
        <authorList>
            <person name="Bieker V.C."/>
            <person name="Martin M.D."/>
            <person name="Gilbert T."/>
            <person name="Hodgins K."/>
            <person name="Battlay P."/>
            <person name="Petersen B."/>
            <person name="Wilson J."/>
        </authorList>
    </citation>
    <scope>NUCLEOTIDE SEQUENCE</scope>
    <source>
        <strain evidence="2">AA19_3_7</strain>
        <tissue evidence="2">Leaf</tissue>
    </source>
</reference>
<keyword evidence="1" id="KW-1133">Transmembrane helix</keyword>
<feature type="non-terminal residue" evidence="2">
    <location>
        <position position="1"/>
    </location>
</feature>
<evidence type="ECO:0000313" key="3">
    <source>
        <dbReference type="Proteomes" id="UP001206925"/>
    </source>
</evidence>
<accession>A0AAD5GF64</accession>
<evidence type="ECO:0000256" key="1">
    <source>
        <dbReference type="SAM" id="Phobius"/>
    </source>
</evidence>
<feature type="transmembrane region" description="Helical" evidence="1">
    <location>
        <begin position="12"/>
        <end position="31"/>
    </location>
</feature>
<sequence length="114" mass="13269">AFQMKIHVTRGFLHILCIRLFQNLMLLWIALSCLSRIYRVVVENSGARGAWFWEQSNSSNYFKHQLTFTSWCHCVDYSTLTGLSPPLCRPRCLKLPDDKDTPSIDFIKSMVKLI</sequence>
<dbReference type="AlphaFoldDB" id="A0AAD5GF64"/>
<evidence type="ECO:0000313" key="2">
    <source>
        <dbReference type="EMBL" id="KAI7740140.1"/>
    </source>
</evidence>
<keyword evidence="3" id="KW-1185">Reference proteome</keyword>
<proteinExistence type="predicted"/>
<keyword evidence="1" id="KW-0812">Transmembrane</keyword>
<gene>
    <name evidence="2" type="ORF">M8C21_018268</name>
</gene>
<dbReference type="EMBL" id="JAMZMK010008504">
    <property type="protein sequence ID" value="KAI7740140.1"/>
    <property type="molecule type" value="Genomic_DNA"/>
</dbReference>
<keyword evidence="1" id="KW-0472">Membrane</keyword>
<organism evidence="2 3">
    <name type="scientific">Ambrosia artemisiifolia</name>
    <name type="common">Common ragweed</name>
    <dbReference type="NCBI Taxonomy" id="4212"/>
    <lineage>
        <taxon>Eukaryota</taxon>
        <taxon>Viridiplantae</taxon>
        <taxon>Streptophyta</taxon>
        <taxon>Embryophyta</taxon>
        <taxon>Tracheophyta</taxon>
        <taxon>Spermatophyta</taxon>
        <taxon>Magnoliopsida</taxon>
        <taxon>eudicotyledons</taxon>
        <taxon>Gunneridae</taxon>
        <taxon>Pentapetalae</taxon>
        <taxon>asterids</taxon>
        <taxon>campanulids</taxon>
        <taxon>Asterales</taxon>
        <taxon>Asteraceae</taxon>
        <taxon>Asteroideae</taxon>
        <taxon>Heliantheae alliance</taxon>
        <taxon>Heliantheae</taxon>
        <taxon>Ambrosia</taxon>
    </lineage>
</organism>